<dbReference type="Pfam" id="PF04962">
    <property type="entry name" value="KduI"/>
    <property type="match status" value="1"/>
</dbReference>
<gene>
    <name evidence="2" type="ORF">SAMN05216529_106236</name>
</gene>
<dbReference type="PANTHER" id="PTHR39193">
    <property type="entry name" value="5-DEOXY-GLUCURONATE ISOMERASE"/>
    <property type="match status" value="1"/>
</dbReference>
<dbReference type="InterPro" id="IPR011051">
    <property type="entry name" value="RmlC_Cupin_sf"/>
</dbReference>
<sequence length="266" mass="30195">MKEQKNKERMERWRAQSSEEWGFHKVVTPDTCECQETQIFRLNLQEGTAYLLESKGLELHGVLISGKAALSEHAVLNQKMDKFDSFYIPGKNEVRITAEEDCFFYIAGAVCEGYGEPMFRKFDITLPIGDIHQIHGSGVGQREVMFTLAPQDKASRLLCGLTWSGEGAWTSWPPHQHEKDLEEVYCYFDMPAPRFGFHVSYLKSGEVEDIVTHTVQTGTCVQAPCGYHPTVASPGTRNTYLWVLASFSHPSRRYDLAVLDPVYENC</sequence>
<dbReference type="GO" id="GO:0019310">
    <property type="term" value="P:inositol catabolic process"/>
    <property type="evidence" value="ECO:0007669"/>
    <property type="project" value="InterPro"/>
</dbReference>
<dbReference type="OrthoDB" id="9799936at2"/>
<keyword evidence="1 2" id="KW-0413">Isomerase</keyword>
<dbReference type="RefSeq" id="WP_109711513.1">
    <property type="nucleotide sequence ID" value="NZ_QGDS01000006.1"/>
</dbReference>
<dbReference type="Gene3D" id="2.60.120.10">
    <property type="entry name" value="Jelly Rolls"/>
    <property type="match status" value="2"/>
</dbReference>
<dbReference type="GO" id="GO:0008880">
    <property type="term" value="F:glucuronate isomerase activity"/>
    <property type="evidence" value="ECO:0007669"/>
    <property type="project" value="InterPro"/>
</dbReference>
<dbReference type="SUPFAM" id="SSF51182">
    <property type="entry name" value="RmlC-like cupins"/>
    <property type="match status" value="1"/>
</dbReference>
<dbReference type="InterPro" id="IPR014710">
    <property type="entry name" value="RmlC-like_jellyroll"/>
</dbReference>
<dbReference type="InterPro" id="IPR024203">
    <property type="entry name" value="Deoxy-glucuronate_isom_IolB"/>
</dbReference>
<dbReference type="Proteomes" id="UP000254051">
    <property type="component" value="Unassembled WGS sequence"/>
</dbReference>
<reference evidence="3" key="1">
    <citation type="submission" date="2017-07" db="EMBL/GenBank/DDBJ databases">
        <authorList>
            <person name="Varghese N."/>
            <person name="Submissions S."/>
        </authorList>
    </citation>
    <scope>NUCLEOTIDE SEQUENCE [LARGE SCALE GENOMIC DNA]</scope>
    <source>
        <strain evidence="3">NLAE-zl-C134</strain>
    </source>
</reference>
<evidence type="ECO:0000256" key="1">
    <source>
        <dbReference type="ARBA" id="ARBA00023235"/>
    </source>
</evidence>
<evidence type="ECO:0000313" key="2">
    <source>
        <dbReference type="EMBL" id="SUQ14543.1"/>
    </source>
</evidence>
<keyword evidence="3" id="KW-1185">Reference proteome</keyword>
<organism evidence="2 3">
    <name type="scientific">Faecalicatena contorta</name>
    <dbReference type="NCBI Taxonomy" id="39482"/>
    <lineage>
        <taxon>Bacteria</taxon>
        <taxon>Bacillati</taxon>
        <taxon>Bacillota</taxon>
        <taxon>Clostridia</taxon>
        <taxon>Lachnospirales</taxon>
        <taxon>Lachnospiraceae</taxon>
        <taxon>Faecalicatena</taxon>
    </lineage>
</organism>
<accession>A0A315ZWA6</accession>
<proteinExistence type="predicted"/>
<dbReference type="PANTHER" id="PTHR39193:SF1">
    <property type="entry name" value="5-DEOXY-GLUCURONATE ISOMERASE"/>
    <property type="match status" value="1"/>
</dbReference>
<protein>
    <submittedName>
        <fullName evidence="2">5-deoxy-glucuronate isomerase</fullName>
    </submittedName>
</protein>
<evidence type="ECO:0000313" key="3">
    <source>
        <dbReference type="Proteomes" id="UP000254051"/>
    </source>
</evidence>
<dbReference type="InterPro" id="IPR021120">
    <property type="entry name" value="KduI/IolB_isomerase"/>
</dbReference>
<name>A0A315ZWA6_9FIRM</name>
<dbReference type="EMBL" id="UHJJ01000006">
    <property type="protein sequence ID" value="SUQ14543.1"/>
    <property type="molecule type" value="Genomic_DNA"/>
</dbReference>
<dbReference type="AlphaFoldDB" id="A0A315ZWA6"/>